<organism evidence="2 3">
    <name type="scientific">Polarella glacialis</name>
    <name type="common">Dinoflagellate</name>
    <dbReference type="NCBI Taxonomy" id="89957"/>
    <lineage>
        <taxon>Eukaryota</taxon>
        <taxon>Sar</taxon>
        <taxon>Alveolata</taxon>
        <taxon>Dinophyceae</taxon>
        <taxon>Suessiales</taxon>
        <taxon>Suessiaceae</taxon>
        <taxon>Polarella</taxon>
    </lineage>
</organism>
<sequence length="128" mass="14098">MLSPRGRRFTAGVLLPRGTLMQVLHESPGRLLEGCADKSDPDEVRSVLFDIGWEDDNAGNLSILGLGFASLHNHGDEPNTFAKWRKSERQDGAIIGSFYALRPIAQGEELLISYGENWSASREISQAN</sequence>
<dbReference type="Proteomes" id="UP000654075">
    <property type="component" value="Unassembled WGS sequence"/>
</dbReference>
<dbReference type="Pfam" id="PF00856">
    <property type="entry name" value="SET"/>
    <property type="match status" value="1"/>
</dbReference>
<name>A0A813D683_POLGL</name>
<dbReference type="InterPro" id="IPR046341">
    <property type="entry name" value="SET_dom_sf"/>
</dbReference>
<dbReference type="OrthoDB" id="3180714at2759"/>
<reference evidence="2" key="1">
    <citation type="submission" date="2021-02" db="EMBL/GenBank/DDBJ databases">
        <authorList>
            <person name="Dougan E. K."/>
            <person name="Rhodes N."/>
            <person name="Thang M."/>
            <person name="Chan C."/>
        </authorList>
    </citation>
    <scope>NUCLEOTIDE SEQUENCE</scope>
</reference>
<dbReference type="EMBL" id="CAJNNV010000591">
    <property type="protein sequence ID" value="CAE8583060.1"/>
    <property type="molecule type" value="Genomic_DNA"/>
</dbReference>
<gene>
    <name evidence="2" type="ORF">PGLA1383_LOCUS2048</name>
</gene>
<dbReference type="AlphaFoldDB" id="A0A813D683"/>
<dbReference type="Gene3D" id="2.170.270.10">
    <property type="entry name" value="SET domain"/>
    <property type="match status" value="1"/>
</dbReference>
<proteinExistence type="predicted"/>
<dbReference type="InterPro" id="IPR001214">
    <property type="entry name" value="SET_dom"/>
</dbReference>
<dbReference type="SUPFAM" id="SSF82199">
    <property type="entry name" value="SET domain"/>
    <property type="match status" value="1"/>
</dbReference>
<protein>
    <recommendedName>
        <fullName evidence="1">SET domain-containing protein</fullName>
    </recommendedName>
</protein>
<evidence type="ECO:0000259" key="1">
    <source>
        <dbReference type="PROSITE" id="PS50280"/>
    </source>
</evidence>
<feature type="domain" description="SET" evidence="1">
    <location>
        <begin position="1"/>
        <end position="115"/>
    </location>
</feature>
<evidence type="ECO:0000313" key="2">
    <source>
        <dbReference type="EMBL" id="CAE8583060.1"/>
    </source>
</evidence>
<dbReference type="PROSITE" id="PS50280">
    <property type="entry name" value="SET"/>
    <property type="match status" value="1"/>
</dbReference>
<accession>A0A813D683</accession>
<keyword evidence="3" id="KW-1185">Reference proteome</keyword>
<comment type="caution">
    <text evidence="2">The sequence shown here is derived from an EMBL/GenBank/DDBJ whole genome shotgun (WGS) entry which is preliminary data.</text>
</comment>
<evidence type="ECO:0000313" key="3">
    <source>
        <dbReference type="Proteomes" id="UP000654075"/>
    </source>
</evidence>